<feature type="coiled-coil region" evidence="1">
    <location>
        <begin position="171"/>
        <end position="240"/>
    </location>
</feature>
<evidence type="ECO:0000313" key="3">
    <source>
        <dbReference type="Proteomes" id="UP000023152"/>
    </source>
</evidence>
<proteinExistence type="predicted"/>
<gene>
    <name evidence="2" type="ORF">RFI_22405</name>
</gene>
<dbReference type="InterPro" id="IPR013083">
    <property type="entry name" value="Znf_RING/FYVE/PHD"/>
</dbReference>
<organism evidence="2 3">
    <name type="scientific">Reticulomyxa filosa</name>
    <dbReference type="NCBI Taxonomy" id="46433"/>
    <lineage>
        <taxon>Eukaryota</taxon>
        <taxon>Sar</taxon>
        <taxon>Rhizaria</taxon>
        <taxon>Retaria</taxon>
        <taxon>Foraminifera</taxon>
        <taxon>Monothalamids</taxon>
        <taxon>Reticulomyxidae</taxon>
        <taxon>Reticulomyxa</taxon>
    </lineage>
</organism>
<dbReference type="EMBL" id="ASPP01019608">
    <property type="protein sequence ID" value="ETO14962.1"/>
    <property type="molecule type" value="Genomic_DNA"/>
</dbReference>
<dbReference type="Proteomes" id="UP000023152">
    <property type="component" value="Unassembled WGS sequence"/>
</dbReference>
<protein>
    <recommendedName>
        <fullName evidence="4">Viral A-type inclusion protein</fullName>
    </recommendedName>
</protein>
<sequence>MLFLNMEEEDEKETFSTFGCYNKDWLLLTNKSQKLNTLICCICKQIANNAIELRCKEHENTEQAYLVGEECLQIYLKQNNEKCPIKQHKNCEFTKNKSIRQQISDLLVICPRQYDLKRRKSNQEIKIGEQENETDYYSKNQCDYKCKIKDIKDHLDKSCKLISFQQIMLLFKELQSQLHIKKLQIEELTEKNLESKKEIEKLKKNDNEKNKQIQQLNNEIIKKDEQIIELINNVKNLKLEMDQTIIYFKKQIEQNQNCTIKLEEIVKNNNNEQLKQIEQFNVSINKLKLENEKMISEREEILKINNDNLILKKQMDNIITEFEQLKKEINNNNNNNNNDEY</sequence>
<keyword evidence="1" id="KW-0175">Coiled coil</keyword>
<dbReference type="AlphaFoldDB" id="X6MNG7"/>
<reference evidence="2 3" key="1">
    <citation type="journal article" date="2013" name="Curr. Biol.">
        <title>The Genome of the Foraminiferan Reticulomyxa filosa.</title>
        <authorList>
            <person name="Glockner G."/>
            <person name="Hulsmann N."/>
            <person name="Schleicher M."/>
            <person name="Noegel A.A."/>
            <person name="Eichinger L."/>
            <person name="Gallinger C."/>
            <person name="Pawlowski J."/>
            <person name="Sierra R."/>
            <person name="Euteneuer U."/>
            <person name="Pillet L."/>
            <person name="Moustafa A."/>
            <person name="Platzer M."/>
            <person name="Groth M."/>
            <person name="Szafranski K."/>
            <person name="Schliwa M."/>
        </authorList>
    </citation>
    <scope>NUCLEOTIDE SEQUENCE [LARGE SCALE GENOMIC DNA]</scope>
</reference>
<dbReference type="Gene3D" id="3.30.40.10">
    <property type="entry name" value="Zinc/RING finger domain, C3HC4 (zinc finger)"/>
    <property type="match status" value="1"/>
</dbReference>
<name>X6MNG7_RETFI</name>
<evidence type="ECO:0008006" key="4">
    <source>
        <dbReference type="Google" id="ProtNLM"/>
    </source>
</evidence>
<comment type="caution">
    <text evidence="2">The sequence shown here is derived from an EMBL/GenBank/DDBJ whole genome shotgun (WGS) entry which is preliminary data.</text>
</comment>
<dbReference type="OrthoDB" id="1630758at2759"/>
<evidence type="ECO:0000313" key="2">
    <source>
        <dbReference type="EMBL" id="ETO14962.1"/>
    </source>
</evidence>
<evidence type="ECO:0000256" key="1">
    <source>
        <dbReference type="SAM" id="Coils"/>
    </source>
</evidence>
<accession>X6MNG7</accession>
<feature type="coiled-coil region" evidence="1">
    <location>
        <begin position="270"/>
        <end position="339"/>
    </location>
</feature>
<keyword evidence="3" id="KW-1185">Reference proteome</keyword>